<feature type="signal peptide" evidence="1">
    <location>
        <begin position="1"/>
        <end position="22"/>
    </location>
</feature>
<proteinExistence type="predicted"/>
<evidence type="ECO:0000313" key="3">
    <source>
        <dbReference type="Proteomes" id="UP000823749"/>
    </source>
</evidence>
<name>A0AAV6JD57_9ERIC</name>
<dbReference type="Proteomes" id="UP000823749">
    <property type="component" value="Chromosome 8"/>
</dbReference>
<protein>
    <recommendedName>
        <fullName evidence="4">Defensin-like protein</fullName>
    </recommendedName>
</protein>
<evidence type="ECO:0000313" key="2">
    <source>
        <dbReference type="EMBL" id="KAG5538075.1"/>
    </source>
</evidence>
<accession>A0AAV6JD57</accession>
<keyword evidence="1" id="KW-0732">Signal</keyword>
<comment type="caution">
    <text evidence="2">The sequence shown here is derived from an EMBL/GenBank/DDBJ whole genome shotgun (WGS) entry which is preliminary data.</text>
</comment>
<evidence type="ECO:0000256" key="1">
    <source>
        <dbReference type="SAM" id="SignalP"/>
    </source>
</evidence>
<dbReference type="AlphaFoldDB" id="A0AAV6JD57"/>
<reference evidence="2" key="1">
    <citation type="submission" date="2020-08" db="EMBL/GenBank/DDBJ databases">
        <title>Plant Genome Project.</title>
        <authorList>
            <person name="Zhang R.-G."/>
        </authorList>
    </citation>
    <scope>NUCLEOTIDE SEQUENCE</scope>
    <source>
        <strain evidence="2">WSP0</strain>
        <tissue evidence="2">Leaf</tissue>
    </source>
</reference>
<organism evidence="2 3">
    <name type="scientific">Rhododendron griersonianum</name>
    <dbReference type="NCBI Taxonomy" id="479676"/>
    <lineage>
        <taxon>Eukaryota</taxon>
        <taxon>Viridiplantae</taxon>
        <taxon>Streptophyta</taxon>
        <taxon>Embryophyta</taxon>
        <taxon>Tracheophyta</taxon>
        <taxon>Spermatophyta</taxon>
        <taxon>Magnoliopsida</taxon>
        <taxon>eudicotyledons</taxon>
        <taxon>Gunneridae</taxon>
        <taxon>Pentapetalae</taxon>
        <taxon>asterids</taxon>
        <taxon>Ericales</taxon>
        <taxon>Ericaceae</taxon>
        <taxon>Ericoideae</taxon>
        <taxon>Rhodoreae</taxon>
        <taxon>Rhododendron</taxon>
    </lineage>
</organism>
<evidence type="ECO:0008006" key="4">
    <source>
        <dbReference type="Google" id="ProtNLM"/>
    </source>
</evidence>
<feature type="chain" id="PRO_5043809290" description="Defensin-like protein" evidence="1">
    <location>
        <begin position="23"/>
        <end position="126"/>
    </location>
</feature>
<gene>
    <name evidence="2" type="ORF">RHGRI_025234</name>
</gene>
<keyword evidence="3" id="KW-1185">Reference proteome</keyword>
<dbReference type="EMBL" id="JACTNZ010000008">
    <property type="protein sequence ID" value="KAG5538075.1"/>
    <property type="molecule type" value="Genomic_DNA"/>
</dbReference>
<sequence>MEKKNLVCCAFLCSLFLNAIHAKKCEENCVVKHCQQILQQGKCDDDKMCFAACKKQLNTTEMAFCLLPDKQACNCDEGPISDCSEKIKLEGCNNAMCAGACMDKVKGAVSGTCLPGNHACDCFIPC</sequence>